<dbReference type="OrthoDB" id="10263073at2759"/>
<dbReference type="AlphaFoldDB" id="A0A8E2AQA1"/>
<dbReference type="CDD" id="cd02224">
    <property type="entry name" value="cupin_SPO2919-like"/>
    <property type="match status" value="1"/>
</dbReference>
<dbReference type="SUPFAM" id="SSF51182">
    <property type="entry name" value="RmlC-like cupins"/>
    <property type="match status" value="1"/>
</dbReference>
<keyword evidence="2" id="KW-1185">Reference proteome</keyword>
<evidence type="ECO:0008006" key="3">
    <source>
        <dbReference type="Google" id="ProtNLM"/>
    </source>
</evidence>
<reference evidence="1 2" key="1">
    <citation type="submission" date="2016-07" db="EMBL/GenBank/DDBJ databases">
        <title>Draft genome of the white-rot fungus Obba rivulosa 3A-2.</title>
        <authorList>
            <consortium name="DOE Joint Genome Institute"/>
            <person name="Miettinen O."/>
            <person name="Riley R."/>
            <person name="Acob R."/>
            <person name="Barry K."/>
            <person name="Cullen D."/>
            <person name="De Vries R."/>
            <person name="Hainaut M."/>
            <person name="Hatakka A."/>
            <person name="Henrissat B."/>
            <person name="Hilden K."/>
            <person name="Kuo R."/>
            <person name="Labutti K."/>
            <person name="Lipzen A."/>
            <person name="Makela M.R."/>
            <person name="Sandor L."/>
            <person name="Spatafora J.W."/>
            <person name="Grigoriev I.V."/>
            <person name="Hibbett D.S."/>
        </authorList>
    </citation>
    <scope>NUCLEOTIDE SEQUENCE [LARGE SCALE GENOMIC DNA]</scope>
    <source>
        <strain evidence="1 2">3A-2</strain>
    </source>
</reference>
<dbReference type="Proteomes" id="UP000250043">
    <property type="component" value="Unassembled WGS sequence"/>
</dbReference>
<protein>
    <recommendedName>
        <fullName evidence="3">Cupin 2 conserved barrel domain-containing protein</fullName>
    </recommendedName>
</protein>
<accession>A0A8E2AQA1</accession>
<proteinExistence type="predicted"/>
<gene>
    <name evidence="1" type="ORF">OBBRIDRAFT_797590</name>
</gene>
<dbReference type="InterPro" id="IPR014710">
    <property type="entry name" value="RmlC-like_jellyroll"/>
</dbReference>
<dbReference type="InterPro" id="IPR011051">
    <property type="entry name" value="RmlC_Cupin_sf"/>
</dbReference>
<dbReference type="Gene3D" id="2.60.120.10">
    <property type="entry name" value="Jelly Rolls"/>
    <property type="match status" value="1"/>
</dbReference>
<dbReference type="EMBL" id="KV722549">
    <property type="protein sequence ID" value="OCH86009.1"/>
    <property type="molecule type" value="Genomic_DNA"/>
</dbReference>
<name>A0A8E2AQA1_9APHY</name>
<evidence type="ECO:0000313" key="2">
    <source>
        <dbReference type="Proteomes" id="UP000250043"/>
    </source>
</evidence>
<evidence type="ECO:0000313" key="1">
    <source>
        <dbReference type="EMBL" id="OCH86009.1"/>
    </source>
</evidence>
<sequence length="232" mass="25954">MEDGAQISDKKFVRQTQEYRAVLNADAYIKGLHMGISFRSFIASSSRSQDDRVVSDTMSLPSCLVRTSDLPLSALSHEFHAMVPSNERYQLRIGDQTGLTKTGVHFCRLPPSTTSTTLHWHSHEDEWFYILEAGENAVLLLREGGESDAEEASAETKEIRIRKGDFLGFPGGRRNAHALRSGDAELVYLMGGSREPLDVSHYPEIGKRKVTDLTGRGMTWSVEDRDVKPVKK</sequence>
<organism evidence="1 2">
    <name type="scientific">Obba rivulosa</name>
    <dbReference type="NCBI Taxonomy" id="1052685"/>
    <lineage>
        <taxon>Eukaryota</taxon>
        <taxon>Fungi</taxon>
        <taxon>Dikarya</taxon>
        <taxon>Basidiomycota</taxon>
        <taxon>Agaricomycotina</taxon>
        <taxon>Agaricomycetes</taxon>
        <taxon>Polyporales</taxon>
        <taxon>Gelatoporiaceae</taxon>
        <taxon>Obba</taxon>
    </lineage>
</organism>